<evidence type="ECO:0000313" key="3">
    <source>
        <dbReference type="Proteomes" id="UP000054217"/>
    </source>
</evidence>
<evidence type="ECO:0000259" key="1">
    <source>
        <dbReference type="Pfam" id="PF20236"/>
    </source>
</evidence>
<reference evidence="2 3" key="1">
    <citation type="submission" date="2014-04" db="EMBL/GenBank/DDBJ databases">
        <authorList>
            <consortium name="DOE Joint Genome Institute"/>
            <person name="Kuo A."/>
            <person name="Kohler A."/>
            <person name="Costa M.D."/>
            <person name="Nagy L.G."/>
            <person name="Floudas D."/>
            <person name="Copeland A."/>
            <person name="Barry K.W."/>
            <person name="Cichocki N."/>
            <person name="Veneault-Fourrey C."/>
            <person name="LaButti K."/>
            <person name="Lindquist E.A."/>
            <person name="Lipzen A."/>
            <person name="Lundell T."/>
            <person name="Morin E."/>
            <person name="Murat C."/>
            <person name="Sun H."/>
            <person name="Tunlid A."/>
            <person name="Henrissat B."/>
            <person name="Grigoriev I.V."/>
            <person name="Hibbett D.S."/>
            <person name="Martin F."/>
            <person name="Nordberg H.P."/>
            <person name="Cantor M.N."/>
            <person name="Hua S.X."/>
        </authorList>
    </citation>
    <scope>NUCLEOTIDE SEQUENCE [LARGE SCALE GENOMIC DNA]</scope>
    <source>
        <strain evidence="2 3">Marx 270</strain>
    </source>
</reference>
<dbReference type="InterPro" id="IPR046528">
    <property type="entry name" value="DUF6593"/>
</dbReference>
<name>A0A0C3PAH8_PISTI</name>
<sequence>MRGRLTKYHKRNLGIRKPSHPPYLEISESLRHMLDHVVVTFIYAEMLSESE</sequence>
<dbReference type="EMBL" id="KN831970">
    <property type="protein sequence ID" value="KIO04604.1"/>
    <property type="molecule type" value="Genomic_DNA"/>
</dbReference>
<dbReference type="InParanoid" id="A0A0C3PAH8"/>
<dbReference type="Pfam" id="PF20236">
    <property type="entry name" value="DUF6593"/>
    <property type="match status" value="1"/>
</dbReference>
<accession>A0A0C3PAH8</accession>
<keyword evidence="3" id="KW-1185">Reference proteome</keyword>
<proteinExistence type="predicted"/>
<protein>
    <recommendedName>
        <fullName evidence="1">DUF6593 domain-containing protein</fullName>
    </recommendedName>
</protein>
<dbReference type="OrthoDB" id="3360976at2759"/>
<evidence type="ECO:0000313" key="2">
    <source>
        <dbReference type="EMBL" id="KIO04604.1"/>
    </source>
</evidence>
<reference evidence="3" key="2">
    <citation type="submission" date="2015-01" db="EMBL/GenBank/DDBJ databases">
        <title>Evolutionary Origins and Diversification of the Mycorrhizal Mutualists.</title>
        <authorList>
            <consortium name="DOE Joint Genome Institute"/>
            <consortium name="Mycorrhizal Genomics Consortium"/>
            <person name="Kohler A."/>
            <person name="Kuo A."/>
            <person name="Nagy L.G."/>
            <person name="Floudas D."/>
            <person name="Copeland A."/>
            <person name="Barry K.W."/>
            <person name="Cichocki N."/>
            <person name="Veneault-Fourrey C."/>
            <person name="LaButti K."/>
            <person name="Lindquist E.A."/>
            <person name="Lipzen A."/>
            <person name="Lundell T."/>
            <person name="Morin E."/>
            <person name="Murat C."/>
            <person name="Riley R."/>
            <person name="Ohm R."/>
            <person name="Sun H."/>
            <person name="Tunlid A."/>
            <person name="Henrissat B."/>
            <person name="Grigoriev I.V."/>
            <person name="Hibbett D.S."/>
            <person name="Martin F."/>
        </authorList>
    </citation>
    <scope>NUCLEOTIDE SEQUENCE [LARGE SCALE GENOMIC DNA]</scope>
    <source>
        <strain evidence="3">Marx 270</strain>
    </source>
</reference>
<dbReference type="HOGENOM" id="CLU_206751_0_0_1"/>
<dbReference type="AlphaFoldDB" id="A0A0C3PAH8"/>
<gene>
    <name evidence="2" type="ORF">M404DRAFT_1000464</name>
</gene>
<organism evidence="2 3">
    <name type="scientific">Pisolithus tinctorius Marx 270</name>
    <dbReference type="NCBI Taxonomy" id="870435"/>
    <lineage>
        <taxon>Eukaryota</taxon>
        <taxon>Fungi</taxon>
        <taxon>Dikarya</taxon>
        <taxon>Basidiomycota</taxon>
        <taxon>Agaricomycotina</taxon>
        <taxon>Agaricomycetes</taxon>
        <taxon>Agaricomycetidae</taxon>
        <taxon>Boletales</taxon>
        <taxon>Sclerodermatineae</taxon>
        <taxon>Pisolithaceae</taxon>
        <taxon>Pisolithus</taxon>
    </lineage>
</organism>
<feature type="domain" description="DUF6593" evidence="1">
    <location>
        <begin position="6"/>
        <end position="47"/>
    </location>
</feature>
<dbReference type="Proteomes" id="UP000054217">
    <property type="component" value="Unassembled WGS sequence"/>
</dbReference>